<dbReference type="OrthoDB" id="5600360at2759"/>
<dbReference type="AlphaFoldDB" id="S2J5V0"/>
<dbReference type="InParanoid" id="S2J5V0"/>
<comment type="similarity">
    <text evidence="2">Belongs to the Su(H) family.</text>
</comment>
<dbReference type="SMART" id="SM01267">
    <property type="entry name" value="LAG1_DNAbind"/>
    <property type="match status" value="1"/>
</dbReference>
<proteinExistence type="inferred from homology"/>
<dbReference type="SUPFAM" id="SSF110217">
    <property type="entry name" value="DNA-binding protein LAG-1 (CSL)"/>
    <property type="match status" value="1"/>
</dbReference>
<keyword evidence="3" id="KW-0805">Transcription regulation</keyword>
<dbReference type="InterPro" id="IPR040159">
    <property type="entry name" value="CLS_fam"/>
</dbReference>
<dbReference type="GO" id="GO:0001228">
    <property type="term" value="F:DNA-binding transcription activator activity, RNA polymerase II-specific"/>
    <property type="evidence" value="ECO:0007669"/>
    <property type="project" value="InterPro"/>
</dbReference>
<evidence type="ECO:0000256" key="2">
    <source>
        <dbReference type="ARBA" id="ARBA00009704"/>
    </source>
</evidence>
<dbReference type="SUPFAM" id="SSF49417">
    <property type="entry name" value="p53-like transcription factors"/>
    <property type="match status" value="1"/>
</dbReference>
<evidence type="ECO:0000256" key="7">
    <source>
        <dbReference type="SAM" id="MobiDB-lite"/>
    </source>
</evidence>
<dbReference type="FunFam" id="2.60.40.1450:FF:000003">
    <property type="entry name" value="Related to J kappa-recombination signal binding protein"/>
    <property type="match status" value="1"/>
</dbReference>
<dbReference type="InterPro" id="IPR013783">
    <property type="entry name" value="Ig-like_fold"/>
</dbReference>
<feature type="compositionally biased region" description="Polar residues" evidence="7">
    <location>
        <begin position="404"/>
        <end position="415"/>
    </location>
</feature>
<dbReference type="STRING" id="1220926.S2J5V0"/>
<dbReference type="Gene3D" id="2.60.40.1450">
    <property type="entry name" value="LAG1, DNA binding domain"/>
    <property type="match status" value="1"/>
</dbReference>
<evidence type="ECO:0000259" key="9">
    <source>
        <dbReference type="SMART" id="SM01268"/>
    </source>
</evidence>
<feature type="domain" description="Beta-trefoil DNA-binding" evidence="9">
    <location>
        <begin position="625"/>
        <end position="935"/>
    </location>
</feature>
<feature type="region of interest" description="Disordered" evidence="7">
    <location>
        <begin position="114"/>
        <end position="138"/>
    </location>
</feature>
<dbReference type="OMA" id="IPIHYNQ"/>
<feature type="region of interest" description="Disordered" evidence="7">
    <location>
        <begin position="869"/>
        <end position="892"/>
    </location>
</feature>
<dbReference type="SMART" id="SM01268">
    <property type="entry name" value="BTD"/>
    <property type="match status" value="1"/>
</dbReference>
<evidence type="ECO:0008006" key="12">
    <source>
        <dbReference type="Google" id="ProtNLM"/>
    </source>
</evidence>
<evidence type="ECO:0000313" key="10">
    <source>
        <dbReference type="EMBL" id="EPB83597.1"/>
    </source>
</evidence>
<feature type="region of interest" description="Disordered" evidence="7">
    <location>
        <begin position="966"/>
        <end position="1004"/>
    </location>
</feature>
<feature type="region of interest" description="Disordered" evidence="7">
    <location>
        <begin position="342"/>
        <end position="364"/>
    </location>
</feature>
<dbReference type="Pfam" id="PF09271">
    <property type="entry name" value="LAG1-DNAbind"/>
    <property type="match status" value="1"/>
</dbReference>
<evidence type="ECO:0000256" key="3">
    <source>
        <dbReference type="ARBA" id="ARBA00023015"/>
    </source>
</evidence>
<feature type="region of interest" description="Disordered" evidence="7">
    <location>
        <begin position="236"/>
        <end position="304"/>
    </location>
</feature>
<dbReference type="EMBL" id="KE124065">
    <property type="protein sequence ID" value="EPB83597.1"/>
    <property type="molecule type" value="Genomic_DNA"/>
</dbReference>
<gene>
    <name evidence="10" type="ORF">HMPREF1544_09640</name>
</gene>
<evidence type="ECO:0000256" key="1">
    <source>
        <dbReference type="ARBA" id="ARBA00004123"/>
    </source>
</evidence>
<dbReference type="GO" id="GO:0000978">
    <property type="term" value="F:RNA polymerase II cis-regulatory region sequence-specific DNA binding"/>
    <property type="evidence" value="ECO:0007669"/>
    <property type="project" value="InterPro"/>
</dbReference>
<reference evidence="11" key="1">
    <citation type="submission" date="2013-05" db="EMBL/GenBank/DDBJ databases">
        <title>The Genome sequence of Mucor circinelloides f. circinelloides 1006PhL.</title>
        <authorList>
            <consortium name="The Broad Institute Genomics Platform"/>
            <person name="Cuomo C."/>
            <person name="Earl A."/>
            <person name="Findley K."/>
            <person name="Lee S.C."/>
            <person name="Walker B."/>
            <person name="Young S."/>
            <person name="Zeng Q."/>
            <person name="Gargeya S."/>
            <person name="Fitzgerald M."/>
            <person name="Haas B."/>
            <person name="Abouelleil A."/>
            <person name="Allen A.W."/>
            <person name="Alvarado L."/>
            <person name="Arachchi H.M."/>
            <person name="Berlin A.M."/>
            <person name="Chapman S.B."/>
            <person name="Gainer-Dewar J."/>
            <person name="Goldberg J."/>
            <person name="Griggs A."/>
            <person name="Gujja S."/>
            <person name="Hansen M."/>
            <person name="Howarth C."/>
            <person name="Imamovic A."/>
            <person name="Ireland A."/>
            <person name="Larimer J."/>
            <person name="McCowan C."/>
            <person name="Murphy C."/>
            <person name="Pearson M."/>
            <person name="Poon T.W."/>
            <person name="Priest M."/>
            <person name="Roberts A."/>
            <person name="Saif S."/>
            <person name="Shea T."/>
            <person name="Sisk P."/>
            <person name="Sykes S."/>
            <person name="Wortman J."/>
            <person name="Nusbaum C."/>
            <person name="Birren B."/>
        </authorList>
    </citation>
    <scope>NUCLEOTIDE SEQUENCE [LARGE SCALE GENOMIC DNA]</scope>
    <source>
        <strain evidence="11">1006PhL</strain>
    </source>
</reference>
<organism evidence="10 11">
    <name type="scientific">Mucor circinelloides f. circinelloides (strain 1006PhL)</name>
    <name type="common">Mucormycosis agent</name>
    <name type="synonym">Calyptromyces circinelloides</name>
    <dbReference type="NCBI Taxonomy" id="1220926"/>
    <lineage>
        <taxon>Eukaryota</taxon>
        <taxon>Fungi</taxon>
        <taxon>Fungi incertae sedis</taxon>
        <taxon>Mucoromycota</taxon>
        <taxon>Mucoromycotina</taxon>
        <taxon>Mucoromycetes</taxon>
        <taxon>Mucorales</taxon>
        <taxon>Mucorineae</taxon>
        <taxon>Mucoraceae</taxon>
        <taxon>Mucor</taxon>
    </lineage>
</organism>
<feature type="region of interest" description="Disordered" evidence="7">
    <location>
        <begin position="383"/>
        <end position="415"/>
    </location>
</feature>
<dbReference type="Pfam" id="PF09270">
    <property type="entry name" value="BTD"/>
    <property type="match status" value="1"/>
</dbReference>
<keyword evidence="4" id="KW-0238">DNA-binding</keyword>
<accession>S2J5V0</accession>
<evidence type="ECO:0000256" key="4">
    <source>
        <dbReference type="ARBA" id="ARBA00023125"/>
    </source>
</evidence>
<name>S2J5V0_MUCC1</name>
<dbReference type="InterPro" id="IPR038007">
    <property type="entry name" value="RBP-Jkappa_IPT"/>
</dbReference>
<feature type="domain" description="RBP-J/Cbf11/Cbf12 DNA binding" evidence="8">
    <location>
        <begin position="465"/>
        <end position="624"/>
    </location>
</feature>
<dbReference type="InterPro" id="IPR015351">
    <property type="entry name" value="RBP-J/Cbf11/Cbf12_DNA-bd"/>
</dbReference>
<dbReference type="eggNOG" id="KOG3743">
    <property type="taxonomic scope" value="Eukaryota"/>
</dbReference>
<dbReference type="GO" id="GO:0005634">
    <property type="term" value="C:nucleus"/>
    <property type="evidence" value="ECO:0007669"/>
    <property type="project" value="UniProtKB-SubCell"/>
</dbReference>
<keyword evidence="5" id="KW-0804">Transcription</keyword>
<dbReference type="Gene3D" id="2.60.40.10">
    <property type="entry name" value="Immunoglobulins"/>
    <property type="match status" value="1"/>
</dbReference>
<dbReference type="Proteomes" id="UP000014254">
    <property type="component" value="Unassembled WGS sequence"/>
</dbReference>
<dbReference type="InterPro" id="IPR037095">
    <property type="entry name" value="RBP-J/Cbf11_DNA-bd_sf"/>
</dbReference>
<dbReference type="InterPro" id="IPR015350">
    <property type="entry name" value="Beta-trefoil_DNA-bd_dom"/>
</dbReference>
<dbReference type="VEuPathDB" id="FungiDB:HMPREF1544_09640"/>
<dbReference type="Pfam" id="PF20144">
    <property type="entry name" value="TIG_SUH"/>
    <property type="match status" value="1"/>
</dbReference>
<feature type="compositionally biased region" description="Low complexity" evidence="7">
    <location>
        <begin position="880"/>
        <end position="892"/>
    </location>
</feature>
<feature type="compositionally biased region" description="Low complexity" evidence="7">
    <location>
        <begin position="983"/>
        <end position="996"/>
    </location>
</feature>
<dbReference type="InterPro" id="IPR008967">
    <property type="entry name" value="p53-like_TF_DNA-bd_sf"/>
</dbReference>
<evidence type="ECO:0000259" key="8">
    <source>
        <dbReference type="SMART" id="SM01267"/>
    </source>
</evidence>
<evidence type="ECO:0000256" key="5">
    <source>
        <dbReference type="ARBA" id="ARBA00023163"/>
    </source>
</evidence>
<protein>
    <recommendedName>
        <fullName evidence="12">LAG1-DNAbind-domain-containing protein</fullName>
    </recommendedName>
</protein>
<evidence type="ECO:0000256" key="6">
    <source>
        <dbReference type="ARBA" id="ARBA00023242"/>
    </source>
</evidence>
<keyword evidence="6" id="KW-0539">Nucleus</keyword>
<keyword evidence="11" id="KW-1185">Reference proteome</keyword>
<evidence type="ECO:0000313" key="11">
    <source>
        <dbReference type="Proteomes" id="UP000014254"/>
    </source>
</evidence>
<sequence length="1165" mass="127170">MNDSPESPTSRKRKQDELQYASHNIMHHHLELPSYYTSDHNEQQQWLQQQQQQHPPLLSTQHNVQADASSLVIHFNNEANMQASSDILPWNQQQQQQHSVSTLMQPDFHISDPQQTSAYGHSSAYFPQTSHHSEQSSAGLIHGGRHDVLNTNTNGSGGGGGGGDGGGVGENKGLSEIHQMLSLDQFANANNATPTSVETPTPTSYTFVDEPASLHLADLSSGNLHQQRQLIQSWSNSAGGTTNAQQNSYSNNGSSTPGFFTPGFLESLQEDDNESYHTSDFPFHQPNQAREWHTSSSSSPHGTIEHSMEHDAIMMPERALVSQLNDNMSTHQSSNSNQLATVFHSNQPSTPSSPVPNQHRLQQVASTSAAAAAAVAAGILSSSSISSTSSNSSPPPPTAMPIPNQASNDKTGTTINYFDDNARFIDQRRQHVMNARLLQHAVNEARMKPIIRNYLSNHYAEEERTVIILTSKVAQKSYGTEKRFLCPPPTAILVGKNWWTSPSQRLHRSEGGNNNEVLKMPNGNELYPPKIAVSISGETSTQSGQIEWYTVSGVTVGQTGHLLAAGKCVSKHLYINDADEKRKRVEGLIRIQLANGVQMGALASKGIKVISKPSKKRQSVKNMELCIHHGTTVSLFNRIRSQTVSTKYLGVSSSSPFSFPGQPFQGGAPGEGTCFVARTTCWDPFVIWVVDTTRSPSDAKESDTPEDFIGRNAYTRNIPYPPPPAIALKNKTSQLIPIHYNQHVVLQCLTTGLVSPVMIIRKVDKASTVVGGAQSTDDLNLMGGGEYGDEVLGDPVSQLHKVALQIVQDPQQQQQPKQPDVNYFGAPSFSSSSSATAPQVMMPRTCRPVTYLACLNDMVGMHKTTDARKPIVPATPAPKPTSTSSSSNPTSNLMHPWDDVDAMFDITSQEAGGKIVRKRRVSTDPSSMMDNGSKLFDASDILNDPRRRVNSLNDDYTFYHNMPSIAPPGISRPQQHQHEVSRKSSISSSGSTSTANGGVGGRRASVQNQGLNGLGAYWHEDVSDAAVWTIVGTDCATYTFLSPSEEVLQHDGSDSMTSPLPSNATFSTTTPTPFPSLIQMTSKSSLDSKDQIQLSLHGENFSRDLQVWFGDVKATNVEYRSRELMICRVPPKNELLSTKHTYDQIPILLVRGDGTICKTNKTYHV</sequence>
<dbReference type="InterPro" id="IPR036358">
    <property type="entry name" value="BTD_sf"/>
</dbReference>
<comment type="subcellular location">
    <subcellularLocation>
        <location evidence="1">Nucleus</location>
    </subcellularLocation>
</comment>
<feature type="compositionally biased region" description="Low complexity" evidence="7">
    <location>
        <begin position="383"/>
        <end position="392"/>
    </location>
</feature>
<dbReference type="PANTHER" id="PTHR10665">
    <property type="entry name" value="RECOMBINING BINDING PROTEIN SUPPRESSOR OF HAIRLESS"/>
    <property type="match status" value="1"/>
</dbReference>
<dbReference type="InterPro" id="IPR014756">
    <property type="entry name" value="Ig_E-set"/>
</dbReference>
<dbReference type="SUPFAM" id="SSF81296">
    <property type="entry name" value="E set domains"/>
    <property type="match status" value="1"/>
</dbReference>
<feature type="compositionally biased region" description="Polar residues" evidence="7">
    <location>
        <begin position="236"/>
        <end position="258"/>
    </location>
</feature>